<keyword evidence="2" id="KW-1185">Reference proteome</keyword>
<dbReference type="InterPro" id="IPR018561">
    <property type="entry name" value="AosR"/>
</dbReference>
<name>A0ABX8SAD8_9ACTN</name>
<evidence type="ECO:0000313" key="2">
    <source>
        <dbReference type="Proteomes" id="UP000887023"/>
    </source>
</evidence>
<gene>
    <name evidence="1" type="ORF">KV203_05190</name>
</gene>
<reference evidence="1" key="1">
    <citation type="submission" date="2021-07" db="EMBL/GenBank/DDBJ databases">
        <title>Candidatus Kaistella beijingensis sp. nov. isolated from a municipal wastewater treatment plant is involved in sludge foaming.</title>
        <authorList>
            <person name="Song Y."/>
            <person name="Liu S.-J."/>
        </authorList>
    </citation>
    <scope>NUCLEOTIDE SEQUENCE</scope>
    <source>
        <strain evidence="1">DSM 43998</strain>
    </source>
</reference>
<dbReference type="Proteomes" id="UP000887023">
    <property type="component" value="Chromosome"/>
</dbReference>
<organism evidence="1 2">
    <name type="scientific">Skermania pinensis</name>
    <dbReference type="NCBI Taxonomy" id="39122"/>
    <lineage>
        <taxon>Bacteria</taxon>
        <taxon>Bacillati</taxon>
        <taxon>Actinomycetota</taxon>
        <taxon>Actinomycetes</taxon>
        <taxon>Mycobacteriales</taxon>
        <taxon>Gordoniaceae</taxon>
        <taxon>Skermania</taxon>
    </lineage>
</organism>
<dbReference type="Pfam" id="PF09438">
    <property type="entry name" value="DUF2017"/>
    <property type="match status" value="1"/>
</dbReference>
<protein>
    <submittedName>
        <fullName evidence="1">DUF2017 domain-containing protein</fullName>
    </submittedName>
</protein>
<dbReference type="RefSeq" id="WP_066474374.1">
    <property type="nucleotide sequence ID" value="NZ_CBCRUZ010000014.1"/>
</dbReference>
<proteinExistence type="predicted"/>
<accession>A0ABX8SAD8</accession>
<evidence type="ECO:0000313" key="1">
    <source>
        <dbReference type="EMBL" id="QXQ14782.1"/>
    </source>
</evidence>
<dbReference type="EMBL" id="CP079105">
    <property type="protein sequence ID" value="QXQ14782.1"/>
    <property type="molecule type" value="Genomic_DNA"/>
</dbReference>
<sequence length="189" mass="20414">MRTWTRKNSLGGVKVRSELDAREASVLRSLVGSVIGMLDARAAEAPQDALAELTGMRTGASNPPDDAVLARLLPEFHRPDPDEPAAGRADLNGALRSLHEPDILDEKRASGTVILNTVPERGGRVVLTLTEADAWLTGLNDVRLALGTTLGIDADTPEQLPSDDPRSTHLEVYHWLTWMQDSLLQAVAP</sequence>